<dbReference type="SUPFAM" id="SSF52490">
    <property type="entry name" value="Tubulin nucleotide-binding domain-like"/>
    <property type="match status" value="1"/>
</dbReference>
<evidence type="ECO:0000259" key="1">
    <source>
        <dbReference type="SMART" id="SM00864"/>
    </source>
</evidence>
<dbReference type="Gene3D" id="3.40.50.1440">
    <property type="entry name" value="Tubulin/FtsZ, GTPase domain"/>
    <property type="match status" value="1"/>
</dbReference>
<evidence type="ECO:0000313" key="2">
    <source>
        <dbReference type="EMBL" id="HGL40689.1"/>
    </source>
</evidence>
<proteinExistence type="predicted"/>
<accession>A0A7J3G4R8</accession>
<sequence length="336" mass="35899">MMSRPVIAVPVLYGVGSGGSRIAATAVTGVGPGGRRSLQRLENIEPVCISSSKADIEALSKHVDRHLFLIGDGTGSGMDPEKGRRDYLEHTARREIIEMPRKIAEEKGMERIDLIPVIFTAGYGCGSGAGPELLSDLAKNYPNSAVIGICTLPFSWEGPETSKRAFKALERACKHAPTIPASNSYLIGDSLDIDFIKALNLVNERILKPLTATLRAFTSARAITVIDSSDLRRVLKPGPVLAMHWSLPSPSEIANLSAYNSSTLAPVQKGFGKVSSLAIIEAGGRGLTPAAAEALPEQLSNILQARISEIKTLLTTRPESEKTYVTLLIGGVKLYA</sequence>
<dbReference type="InterPro" id="IPR036525">
    <property type="entry name" value="Tubulin/FtsZ_GTPase_sf"/>
</dbReference>
<dbReference type="Pfam" id="PF00091">
    <property type="entry name" value="Tubulin"/>
    <property type="match status" value="1"/>
</dbReference>
<feature type="domain" description="Tubulin/FtsZ GTPase" evidence="1">
    <location>
        <begin position="9"/>
        <end position="219"/>
    </location>
</feature>
<dbReference type="InterPro" id="IPR003008">
    <property type="entry name" value="Tubulin_FtsZ_GTPase"/>
</dbReference>
<protein>
    <recommendedName>
        <fullName evidence="1">Tubulin/FtsZ GTPase domain-containing protein</fullName>
    </recommendedName>
</protein>
<name>A0A7J3G4R8_CALS0</name>
<reference evidence="2" key="1">
    <citation type="journal article" date="2020" name="mSystems">
        <title>Genome- and Community-Level Interaction Insights into Carbon Utilization and Element Cycling Functions of Hydrothermarchaeota in Hydrothermal Sediment.</title>
        <authorList>
            <person name="Zhou Z."/>
            <person name="Liu Y."/>
            <person name="Xu W."/>
            <person name="Pan J."/>
            <person name="Luo Z.H."/>
            <person name="Li M."/>
        </authorList>
    </citation>
    <scope>NUCLEOTIDE SEQUENCE [LARGE SCALE GENOMIC DNA]</scope>
    <source>
        <strain evidence="2">SpSt-669</strain>
    </source>
</reference>
<dbReference type="EMBL" id="DTCM01000039">
    <property type="protein sequence ID" value="HGL40689.1"/>
    <property type="molecule type" value="Genomic_DNA"/>
</dbReference>
<dbReference type="SMART" id="SM00864">
    <property type="entry name" value="Tubulin"/>
    <property type="match status" value="1"/>
</dbReference>
<organism evidence="2">
    <name type="scientific">Caldiarchaeum subterraneum</name>
    <dbReference type="NCBI Taxonomy" id="311458"/>
    <lineage>
        <taxon>Archaea</taxon>
        <taxon>Nitrososphaerota</taxon>
        <taxon>Candidatus Caldarchaeales</taxon>
        <taxon>Candidatus Caldarchaeaceae</taxon>
        <taxon>Candidatus Caldarchaeum</taxon>
    </lineage>
</organism>
<dbReference type="GO" id="GO:0005525">
    <property type="term" value="F:GTP binding"/>
    <property type="evidence" value="ECO:0007669"/>
    <property type="project" value="InterPro"/>
</dbReference>
<dbReference type="AlphaFoldDB" id="A0A7J3G4R8"/>
<gene>
    <name evidence="2" type="ORF">ENU43_03365</name>
</gene>
<comment type="caution">
    <text evidence="2">The sequence shown here is derived from an EMBL/GenBank/DDBJ whole genome shotgun (WGS) entry which is preliminary data.</text>
</comment>